<gene>
    <name evidence="2" type="ORF">NliqN6_1684</name>
</gene>
<feature type="region of interest" description="Disordered" evidence="1">
    <location>
        <begin position="1"/>
        <end position="20"/>
    </location>
</feature>
<organism evidence="2 3">
    <name type="scientific">Naganishia liquefaciens</name>
    <dbReference type="NCBI Taxonomy" id="104408"/>
    <lineage>
        <taxon>Eukaryota</taxon>
        <taxon>Fungi</taxon>
        <taxon>Dikarya</taxon>
        <taxon>Basidiomycota</taxon>
        <taxon>Agaricomycotina</taxon>
        <taxon>Tremellomycetes</taxon>
        <taxon>Filobasidiales</taxon>
        <taxon>Filobasidiaceae</taxon>
        <taxon>Naganishia</taxon>
    </lineage>
</organism>
<protein>
    <submittedName>
        <fullName evidence="2">Uncharacterized protein</fullName>
    </submittedName>
</protein>
<sequence>MAEKEDALRGDEDGEGMHGGGAREILFDWLLHERKGLTGSLCNSRICVTVKSTGSGVRSFGFVVRRPRSVRTASTSELSVISSSPAKGSTEKISFASAMETSSSAASLNDSGDVGGVSISP</sequence>
<feature type="compositionally biased region" description="Basic and acidic residues" evidence="1">
    <location>
        <begin position="1"/>
        <end position="11"/>
    </location>
</feature>
<evidence type="ECO:0000313" key="3">
    <source>
        <dbReference type="Proteomes" id="UP000620104"/>
    </source>
</evidence>
<name>A0A8H3TQD2_9TREE</name>
<keyword evidence="3" id="KW-1185">Reference proteome</keyword>
<proteinExistence type="predicted"/>
<evidence type="ECO:0000256" key="1">
    <source>
        <dbReference type="SAM" id="MobiDB-lite"/>
    </source>
</evidence>
<dbReference type="EMBL" id="BLZA01000011">
    <property type="protein sequence ID" value="GHJ85282.1"/>
    <property type="molecule type" value="Genomic_DNA"/>
</dbReference>
<reference evidence="2" key="1">
    <citation type="submission" date="2020-07" db="EMBL/GenBank/DDBJ databases">
        <title>Draft Genome Sequence of a Deep-Sea Yeast, Naganishia (Cryptococcus) liquefaciens strain N6.</title>
        <authorList>
            <person name="Han Y.W."/>
            <person name="Kajitani R."/>
            <person name="Morimoto H."/>
            <person name="Parhat M."/>
            <person name="Tsubouchi H."/>
            <person name="Bakenova O."/>
            <person name="Ogata M."/>
            <person name="Argunhan B."/>
            <person name="Aoki R."/>
            <person name="Kajiwara S."/>
            <person name="Itoh T."/>
            <person name="Iwasaki H."/>
        </authorList>
    </citation>
    <scope>NUCLEOTIDE SEQUENCE</scope>
    <source>
        <strain evidence="2">N6</strain>
    </source>
</reference>
<dbReference type="AlphaFoldDB" id="A0A8H3TQD2"/>
<feature type="region of interest" description="Disordered" evidence="1">
    <location>
        <begin position="101"/>
        <end position="121"/>
    </location>
</feature>
<dbReference type="Proteomes" id="UP000620104">
    <property type="component" value="Unassembled WGS sequence"/>
</dbReference>
<accession>A0A8H3TQD2</accession>
<comment type="caution">
    <text evidence="2">The sequence shown here is derived from an EMBL/GenBank/DDBJ whole genome shotgun (WGS) entry which is preliminary data.</text>
</comment>
<evidence type="ECO:0000313" key="2">
    <source>
        <dbReference type="EMBL" id="GHJ85282.1"/>
    </source>
</evidence>